<proteinExistence type="predicted"/>
<comment type="caution">
    <text evidence="2">The sequence shown here is derived from an EMBL/GenBank/DDBJ whole genome shotgun (WGS) entry which is preliminary data.</text>
</comment>
<reference evidence="2 3" key="1">
    <citation type="journal article" date="2021" name="BMC Genomics">
        <title>Datura genome reveals duplications of psychoactive alkaloid biosynthetic genes and high mutation rate following tissue culture.</title>
        <authorList>
            <person name="Rajewski A."/>
            <person name="Carter-House D."/>
            <person name="Stajich J."/>
            <person name="Litt A."/>
        </authorList>
    </citation>
    <scope>NUCLEOTIDE SEQUENCE [LARGE SCALE GENOMIC DNA]</scope>
    <source>
        <strain evidence="2">AR-01</strain>
    </source>
</reference>
<accession>A0ABS8TM63</accession>
<organism evidence="2 3">
    <name type="scientific">Datura stramonium</name>
    <name type="common">Jimsonweed</name>
    <name type="synonym">Common thornapple</name>
    <dbReference type="NCBI Taxonomy" id="4076"/>
    <lineage>
        <taxon>Eukaryota</taxon>
        <taxon>Viridiplantae</taxon>
        <taxon>Streptophyta</taxon>
        <taxon>Embryophyta</taxon>
        <taxon>Tracheophyta</taxon>
        <taxon>Spermatophyta</taxon>
        <taxon>Magnoliopsida</taxon>
        <taxon>eudicotyledons</taxon>
        <taxon>Gunneridae</taxon>
        <taxon>Pentapetalae</taxon>
        <taxon>asterids</taxon>
        <taxon>lamiids</taxon>
        <taxon>Solanales</taxon>
        <taxon>Solanaceae</taxon>
        <taxon>Solanoideae</taxon>
        <taxon>Datureae</taxon>
        <taxon>Datura</taxon>
    </lineage>
</organism>
<evidence type="ECO:0000313" key="2">
    <source>
        <dbReference type="EMBL" id="MCD7471981.1"/>
    </source>
</evidence>
<protein>
    <submittedName>
        <fullName evidence="2">Uncharacterized protein</fullName>
    </submittedName>
</protein>
<keyword evidence="3" id="KW-1185">Reference proteome</keyword>
<dbReference type="PANTHER" id="PTHR46245">
    <property type="entry name" value="B3 DOMAIN-CONTAINING PROTEIN OS07G0563300"/>
    <property type="match status" value="1"/>
</dbReference>
<name>A0ABS8TM63_DATST</name>
<feature type="region of interest" description="Disordered" evidence="1">
    <location>
        <begin position="204"/>
        <end position="225"/>
    </location>
</feature>
<evidence type="ECO:0000313" key="3">
    <source>
        <dbReference type="Proteomes" id="UP000823775"/>
    </source>
</evidence>
<feature type="region of interest" description="Disordered" evidence="1">
    <location>
        <begin position="145"/>
        <end position="183"/>
    </location>
</feature>
<dbReference type="Proteomes" id="UP000823775">
    <property type="component" value="Unassembled WGS sequence"/>
</dbReference>
<evidence type="ECO:0000256" key="1">
    <source>
        <dbReference type="SAM" id="MobiDB-lite"/>
    </source>
</evidence>
<sequence>MRTVSKWRKVPDNVVLPSRWTCSENSCDPESFQEMEGASKQEMDLVEALTGLMHLLISAILEEGETLPEYHRPRQSIYAIDLGVHALSASSPQVEKVLHKQSCDCNVSVKSVKRRFQTLMLKREKPYLAGQLLDADDIRESIDDAGHFSPQHGELNNEDSVDDTNYLNEKKSSASPFKGSDSGSMMRILQDAAEQYARHCGNASLADHNRPLPIGTAASLAPNDQ</sequence>
<dbReference type="EMBL" id="JACEIK010001751">
    <property type="protein sequence ID" value="MCD7471981.1"/>
    <property type="molecule type" value="Genomic_DNA"/>
</dbReference>
<dbReference type="PANTHER" id="PTHR46245:SF10">
    <property type="entry name" value="B3 DOMAIN-CONTAINING TRANSCRIPTION FACTOR VAL3"/>
    <property type="match status" value="1"/>
</dbReference>
<gene>
    <name evidence="2" type="ORF">HAX54_012801</name>
</gene>